<keyword evidence="1" id="KW-0472">Membrane</keyword>
<protein>
    <submittedName>
        <fullName evidence="2">Uncharacterized protein</fullName>
    </submittedName>
</protein>
<evidence type="ECO:0000256" key="1">
    <source>
        <dbReference type="SAM" id="Phobius"/>
    </source>
</evidence>
<organism evidence="2 3">
    <name type="scientific">Acinetobacter terrae</name>
    <dbReference type="NCBI Taxonomy" id="2731247"/>
    <lineage>
        <taxon>Bacteria</taxon>
        <taxon>Pseudomonadati</taxon>
        <taxon>Pseudomonadota</taxon>
        <taxon>Gammaproteobacteria</taxon>
        <taxon>Moraxellales</taxon>
        <taxon>Moraxellaceae</taxon>
        <taxon>Acinetobacter</taxon>
        <taxon>Acinetobacter Taxon 24</taxon>
    </lineage>
</organism>
<name>A0A7Y2RFU4_9GAMM</name>
<reference evidence="2 3" key="1">
    <citation type="submission" date="2020-04" db="EMBL/GenBank/DDBJ databases">
        <title>Acinetobacter Taxon 24.</title>
        <authorList>
            <person name="Nemec A."/>
            <person name="Radolfova-Krizova L."/>
            <person name="Higgins P.G."/>
            <person name="Spanelova P."/>
        </authorList>
    </citation>
    <scope>NUCLEOTIDE SEQUENCE [LARGE SCALE GENOMIC DNA]</scope>
    <source>
        <strain evidence="2 3">ANC 5380</strain>
    </source>
</reference>
<sequence>MSLDDWGNIATILTSLGIVGIAIQAFYAHRSAALVQADIVNSQQALAIAQKDLVNSQQALAIAQKDLVNSQETLTIAQKGLDADHERSRREKTVDILFEWDKRLKKEGALARRIVETFSAEQCRELHAQLPILVNAKLQPLLKQLFNGEFKQENNLISLNEAYSSELRWYVITYLNALESVLVAWQYSIVDREIIEHQFSYLFKPRDGHEGLKHFRVAGGGEETYPAIEIFASHIIEKRRAKLVQKANVA</sequence>
<feature type="transmembrane region" description="Helical" evidence="1">
    <location>
        <begin position="6"/>
        <end position="27"/>
    </location>
</feature>
<evidence type="ECO:0000313" key="2">
    <source>
        <dbReference type="EMBL" id="NNH78017.1"/>
    </source>
</evidence>
<dbReference type="EMBL" id="JABERL010000023">
    <property type="protein sequence ID" value="NNH78017.1"/>
    <property type="molecule type" value="Genomic_DNA"/>
</dbReference>
<comment type="caution">
    <text evidence="2">The sequence shown here is derived from an EMBL/GenBank/DDBJ whole genome shotgun (WGS) entry which is preliminary data.</text>
</comment>
<proteinExistence type="predicted"/>
<dbReference type="AlphaFoldDB" id="A0A7Y2RFU4"/>
<dbReference type="Proteomes" id="UP000569202">
    <property type="component" value="Unassembled WGS sequence"/>
</dbReference>
<dbReference type="RefSeq" id="WP_171540519.1">
    <property type="nucleotide sequence ID" value="NZ_JABERL010000023.1"/>
</dbReference>
<accession>A0A7Y2RFU4</accession>
<evidence type="ECO:0000313" key="3">
    <source>
        <dbReference type="Proteomes" id="UP000569202"/>
    </source>
</evidence>
<keyword evidence="1" id="KW-0812">Transmembrane</keyword>
<gene>
    <name evidence="2" type="ORF">HLH17_10150</name>
</gene>
<keyword evidence="1" id="KW-1133">Transmembrane helix</keyword>